<dbReference type="EMBL" id="KZ613912">
    <property type="protein sequence ID" value="PMD51925.1"/>
    <property type="molecule type" value="Genomic_DNA"/>
</dbReference>
<reference evidence="2 3" key="1">
    <citation type="submission" date="2016-04" db="EMBL/GenBank/DDBJ databases">
        <title>A degradative enzymes factory behind the ericoid mycorrhizal symbiosis.</title>
        <authorList>
            <consortium name="DOE Joint Genome Institute"/>
            <person name="Martino E."/>
            <person name="Morin E."/>
            <person name="Grelet G."/>
            <person name="Kuo A."/>
            <person name="Kohler A."/>
            <person name="Daghino S."/>
            <person name="Barry K."/>
            <person name="Choi C."/>
            <person name="Cichocki N."/>
            <person name="Clum A."/>
            <person name="Copeland A."/>
            <person name="Hainaut M."/>
            <person name="Haridas S."/>
            <person name="Labutti K."/>
            <person name="Lindquist E."/>
            <person name="Lipzen A."/>
            <person name="Khouja H.-R."/>
            <person name="Murat C."/>
            <person name="Ohm R."/>
            <person name="Olson A."/>
            <person name="Spatafora J."/>
            <person name="Veneault-Fourrey C."/>
            <person name="Henrissat B."/>
            <person name="Grigoriev I."/>
            <person name="Martin F."/>
            <person name="Perotto S."/>
        </authorList>
    </citation>
    <scope>NUCLEOTIDE SEQUENCE [LARGE SCALE GENOMIC DNA]</scope>
    <source>
        <strain evidence="2 3">E</strain>
    </source>
</reference>
<dbReference type="InParanoid" id="A0A2J6SMD8"/>
<dbReference type="GeneID" id="36579398"/>
<name>A0A2J6SMD8_9HELO</name>
<accession>A0A2J6SMD8</accession>
<feature type="region of interest" description="Disordered" evidence="1">
    <location>
        <begin position="181"/>
        <end position="218"/>
    </location>
</feature>
<dbReference type="Proteomes" id="UP000235371">
    <property type="component" value="Unassembled WGS sequence"/>
</dbReference>
<dbReference type="AlphaFoldDB" id="A0A2J6SMD8"/>
<protein>
    <submittedName>
        <fullName evidence="2">Uncharacterized protein</fullName>
    </submittedName>
</protein>
<sequence length="236" mass="25128">MKMGLFYPTVSQNLLPYGCGLGCFHSPRVDSQRFKVRTGNPLASLPHATPQPRIAMQDSQHPLDDEHFCSDQAGRDFSVPSVDDEVPGTGVAVPGQANRSGSLVSKLAGCVTTSDLTPLSSLLSRHRRGPATYGTRMGHAMLPAVGVRTGMLGTSTALSKSGERGDTRGWKRALVPIPRQPSMRTGSLFPISGADLSPQSVDHRSPQQTTEQPPCSLHGKKSLAACMAKQLQLVAC</sequence>
<evidence type="ECO:0000313" key="3">
    <source>
        <dbReference type="Proteomes" id="UP000235371"/>
    </source>
</evidence>
<keyword evidence="3" id="KW-1185">Reference proteome</keyword>
<dbReference type="OrthoDB" id="10669998at2759"/>
<organism evidence="2 3">
    <name type="scientific">Hyaloscypha bicolor E</name>
    <dbReference type="NCBI Taxonomy" id="1095630"/>
    <lineage>
        <taxon>Eukaryota</taxon>
        <taxon>Fungi</taxon>
        <taxon>Dikarya</taxon>
        <taxon>Ascomycota</taxon>
        <taxon>Pezizomycotina</taxon>
        <taxon>Leotiomycetes</taxon>
        <taxon>Helotiales</taxon>
        <taxon>Hyaloscyphaceae</taxon>
        <taxon>Hyaloscypha</taxon>
        <taxon>Hyaloscypha bicolor</taxon>
    </lineage>
</organism>
<evidence type="ECO:0000256" key="1">
    <source>
        <dbReference type="SAM" id="MobiDB-lite"/>
    </source>
</evidence>
<gene>
    <name evidence="2" type="ORF">K444DRAFT_246772</name>
</gene>
<evidence type="ECO:0000313" key="2">
    <source>
        <dbReference type="EMBL" id="PMD51925.1"/>
    </source>
</evidence>
<dbReference type="RefSeq" id="XP_024728829.1">
    <property type="nucleotide sequence ID" value="XM_024871316.1"/>
</dbReference>
<proteinExistence type="predicted"/>